<organism evidence="1 2">
    <name type="scientific">Candidatus Collierbacteria bacterium GW2011_GWA2_42_17</name>
    <dbReference type="NCBI Taxonomy" id="1618378"/>
    <lineage>
        <taxon>Bacteria</taxon>
        <taxon>Candidatus Collieribacteriota</taxon>
    </lineage>
</organism>
<name>A0A0G1B937_9BACT</name>
<dbReference type="AlphaFoldDB" id="A0A0G1B937"/>
<proteinExistence type="predicted"/>
<sequence length="274" mass="30615">MSNKNDIDVIIQNLESSLDATSESKKQLSEYTIQLGKQEGQIESAIGLWEEMKGQNVTPPQPITASGVALTYILQQLSQDLKTHVSNPSWANQLQALGTTTLTINSVAASGASLSYPPGYRSQALVQVNLIEERYSQRSAISQRLHTIDQSLGQEYDNAWQTLHQATQDPTRSPMFLMREVERRLLDFFAPEIKVRKYHSLVPGDKITGRHKINYLKSIIKPSAQAAFLAQEQALNDIYALLSKAHTPGQLDTEKTRAFLYQADALIQLLLDSF</sequence>
<reference evidence="1 2" key="1">
    <citation type="journal article" date="2015" name="Nature">
        <title>rRNA introns, odd ribosomes, and small enigmatic genomes across a large radiation of phyla.</title>
        <authorList>
            <person name="Brown C.T."/>
            <person name="Hug L.A."/>
            <person name="Thomas B.C."/>
            <person name="Sharon I."/>
            <person name="Castelle C.J."/>
            <person name="Singh A."/>
            <person name="Wilkins M.J."/>
            <person name="Williams K.H."/>
            <person name="Banfield J.F."/>
        </authorList>
    </citation>
    <scope>NUCLEOTIDE SEQUENCE [LARGE SCALE GENOMIC DNA]</scope>
</reference>
<evidence type="ECO:0000313" key="1">
    <source>
        <dbReference type="EMBL" id="KKS42831.1"/>
    </source>
</evidence>
<gene>
    <name evidence="1" type="ORF">UV06_C0005G0025</name>
</gene>
<comment type="caution">
    <text evidence="1">The sequence shown here is derived from an EMBL/GenBank/DDBJ whole genome shotgun (WGS) entry which is preliminary data.</text>
</comment>
<protein>
    <submittedName>
        <fullName evidence="1">Uncharacterized protein</fullName>
    </submittedName>
</protein>
<accession>A0A0G1B937</accession>
<dbReference type="EMBL" id="LCDA01000005">
    <property type="protein sequence ID" value="KKS42831.1"/>
    <property type="molecule type" value="Genomic_DNA"/>
</dbReference>
<dbReference type="Proteomes" id="UP000033854">
    <property type="component" value="Unassembled WGS sequence"/>
</dbReference>
<evidence type="ECO:0000313" key="2">
    <source>
        <dbReference type="Proteomes" id="UP000033854"/>
    </source>
</evidence>